<dbReference type="GO" id="GO:0016034">
    <property type="term" value="F:maleylacetoacetate isomerase activity"/>
    <property type="evidence" value="ECO:0007669"/>
    <property type="project" value="TreeGrafter"/>
</dbReference>
<dbReference type="PROSITE" id="PS50404">
    <property type="entry name" value="GST_NTER"/>
    <property type="match status" value="1"/>
</dbReference>
<dbReference type="GO" id="GO:0004364">
    <property type="term" value="F:glutathione transferase activity"/>
    <property type="evidence" value="ECO:0007669"/>
    <property type="project" value="TreeGrafter"/>
</dbReference>
<dbReference type="SUPFAM" id="SSF52833">
    <property type="entry name" value="Thioredoxin-like"/>
    <property type="match status" value="1"/>
</dbReference>
<feature type="non-terminal residue" evidence="2">
    <location>
        <position position="182"/>
    </location>
</feature>
<reference evidence="2" key="1">
    <citation type="submission" date="2018-05" db="EMBL/GenBank/DDBJ databases">
        <authorList>
            <person name="Lanie J.A."/>
            <person name="Ng W.-L."/>
            <person name="Kazmierczak K.M."/>
            <person name="Andrzejewski T.M."/>
            <person name="Davidsen T.M."/>
            <person name="Wayne K.J."/>
            <person name="Tettelin H."/>
            <person name="Glass J.I."/>
            <person name="Rusch D."/>
            <person name="Podicherti R."/>
            <person name="Tsui H.-C.T."/>
            <person name="Winkler M.E."/>
        </authorList>
    </citation>
    <scope>NUCLEOTIDE SEQUENCE</scope>
</reference>
<feature type="domain" description="GST N-terminal" evidence="1">
    <location>
        <begin position="18"/>
        <end position="99"/>
    </location>
</feature>
<proteinExistence type="predicted"/>
<dbReference type="InterPro" id="IPR004045">
    <property type="entry name" value="Glutathione_S-Trfase_N"/>
</dbReference>
<name>A0A382ZG90_9ZZZZ</name>
<dbReference type="InterPro" id="IPR040079">
    <property type="entry name" value="Glutathione_S-Trfase"/>
</dbReference>
<gene>
    <name evidence="2" type="ORF">METZ01_LOCUS447355</name>
</gene>
<dbReference type="PANTHER" id="PTHR42673">
    <property type="entry name" value="MALEYLACETOACETATE ISOMERASE"/>
    <property type="match status" value="1"/>
</dbReference>
<dbReference type="Pfam" id="PF13409">
    <property type="entry name" value="GST_N_2"/>
    <property type="match status" value="1"/>
</dbReference>
<organism evidence="2">
    <name type="scientific">marine metagenome</name>
    <dbReference type="NCBI Taxonomy" id="408172"/>
    <lineage>
        <taxon>unclassified sequences</taxon>
        <taxon>metagenomes</taxon>
        <taxon>ecological metagenomes</taxon>
    </lineage>
</organism>
<dbReference type="SFLD" id="SFLDS00019">
    <property type="entry name" value="Glutathione_Transferase_(cytos"/>
    <property type="match status" value="1"/>
</dbReference>
<protein>
    <recommendedName>
        <fullName evidence="1">GST N-terminal domain-containing protein</fullName>
    </recommendedName>
</protein>
<dbReference type="PANTHER" id="PTHR42673:SF4">
    <property type="entry name" value="MALEYLACETOACETATE ISOMERASE"/>
    <property type="match status" value="1"/>
</dbReference>
<dbReference type="AlphaFoldDB" id="A0A382ZG90"/>
<accession>A0A382ZG90</accession>
<evidence type="ECO:0000313" key="2">
    <source>
        <dbReference type="EMBL" id="SVD94501.1"/>
    </source>
</evidence>
<dbReference type="InterPro" id="IPR036249">
    <property type="entry name" value="Thioredoxin-like_sf"/>
</dbReference>
<evidence type="ECO:0000259" key="1">
    <source>
        <dbReference type="PROSITE" id="PS50404"/>
    </source>
</evidence>
<dbReference type="GO" id="GO:0006559">
    <property type="term" value="P:L-phenylalanine catabolic process"/>
    <property type="evidence" value="ECO:0007669"/>
    <property type="project" value="TreeGrafter"/>
</dbReference>
<dbReference type="EMBL" id="UINC01183644">
    <property type="protein sequence ID" value="SVD94501.1"/>
    <property type="molecule type" value="Genomic_DNA"/>
</dbReference>
<dbReference type="GO" id="GO:0006749">
    <property type="term" value="P:glutathione metabolic process"/>
    <property type="evidence" value="ECO:0007669"/>
    <property type="project" value="TreeGrafter"/>
</dbReference>
<dbReference type="Gene3D" id="3.40.30.10">
    <property type="entry name" value="Glutaredoxin"/>
    <property type="match status" value="1"/>
</dbReference>
<sequence length="182" mass="20982">MTQLHRDEIRTKEVIEWKGIHLLHFSNSSCSQKTRIFLNLKGIDWISHSVNLVTDENYSDWFLGINPRALVPVLVDDGNVHIESNDIIQYLENKFPEPSLIPNEYIESISTLLTEEDDLHIDIRNISFRFLFGKIGKKKDSSIKKLEEDSGTIQGKEDSHKAMGLTFYKDFNEEGITDESVI</sequence>